<dbReference type="PROSITE" id="PS51186">
    <property type="entry name" value="GNAT"/>
    <property type="match status" value="1"/>
</dbReference>
<dbReference type="InterPro" id="IPR000182">
    <property type="entry name" value="GNAT_dom"/>
</dbReference>
<dbReference type="Proteomes" id="UP000013781">
    <property type="component" value="Unassembled WGS sequence"/>
</dbReference>
<dbReference type="AlphaFoldDB" id="R2QJR9"/>
<gene>
    <name evidence="3" type="ORF">I586_01345</name>
    <name evidence="2" type="ORF">UAY_02573</name>
</gene>
<keyword evidence="5" id="KW-1185">Reference proteome</keyword>
<reference evidence="2 4" key="1">
    <citation type="submission" date="2013-02" db="EMBL/GenBank/DDBJ databases">
        <title>The Genome Sequence of Enterococcus moraviensis BAA-383.</title>
        <authorList>
            <consortium name="The Broad Institute Genome Sequencing Platform"/>
            <consortium name="The Broad Institute Genome Sequencing Center for Infectious Disease"/>
            <person name="Earl A.M."/>
            <person name="Gilmore M.S."/>
            <person name="Lebreton F."/>
            <person name="Walker B."/>
            <person name="Young S.K."/>
            <person name="Zeng Q."/>
            <person name="Gargeya S."/>
            <person name="Fitzgerald M."/>
            <person name="Haas B."/>
            <person name="Abouelleil A."/>
            <person name="Alvarado L."/>
            <person name="Arachchi H.M."/>
            <person name="Berlin A.M."/>
            <person name="Chapman S.B."/>
            <person name="Dewar J."/>
            <person name="Goldberg J."/>
            <person name="Griggs A."/>
            <person name="Gujja S."/>
            <person name="Hansen M."/>
            <person name="Howarth C."/>
            <person name="Imamovic A."/>
            <person name="Larimer J."/>
            <person name="McCowan C."/>
            <person name="Murphy C."/>
            <person name="Neiman D."/>
            <person name="Pearson M."/>
            <person name="Priest M."/>
            <person name="Roberts A."/>
            <person name="Saif S."/>
            <person name="Shea T."/>
            <person name="Sisk P."/>
            <person name="Sykes S."/>
            <person name="Wortman J."/>
            <person name="Nusbaum C."/>
            <person name="Birren B."/>
        </authorList>
    </citation>
    <scope>NUCLEOTIDE SEQUENCE [LARGE SCALE GENOMIC DNA]</scope>
    <source>
        <strain evidence="2 4">ATCC BAA-383</strain>
    </source>
</reference>
<dbReference type="PATRIC" id="fig|1158609.3.peg.2501"/>
<proteinExistence type="predicted"/>
<dbReference type="EMBL" id="AJAS01000022">
    <property type="protein sequence ID" value="EOH96842.1"/>
    <property type="molecule type" value="Genomic_DNA"/>
</dbReference>
<accession>R2QJR9</accession>
<name>R2QJR9_9ENTE</name>
<reference evidence="3 5" key="2">
    <citation type="submission" date="2013-03" db="EMBL/GenBank/DDBJ databases">
        <title>The Genome Sequence of Enterococcus moraviensis BAA-383 (PacBio/Illumina hybrid assembly).</title>
        <authorList>
            <consortium name="The Broad Institute Genomics Platform"/>
            <consortium name="The Broad Institute Genome Sequencing Center for Infectious Disease"/>
            <person name="Earl A."/>
            <person name="Russ C."/>
            <person name="Gilmore M."/>
            <person name="Surin D."/>
            <person name="Walker B."/>
            <person name="Young S."/>
            <person name="Zeng Q."/>
            <person name="Gargeya S."/>
            <person name="Fitzgerald M."/>
            <person name="Haas B."/>
            <person name="Abouelleil A."/>
            <person name="Allen A.W."/>
            <person name="Alvarado L."/>
            <person name="Arachchi H.M."/>
            <person name="Berlin A.M."/>
            <person name="Chapman S.B."/>
            <person name="Gainer-Dewar J."/>
            <person name="Goldberg J."/>
            <person name="Griggs A."/>
            <person name="Gujja S."/>
            <person name="Hansen M."/>
            <person name="Howarth C."/>
            <person name="Imamovic A."/>
            <person name="Ireland A."/>
            <person name="Larimer J."/>
            <person name="McCowan C."/>
            <person name="Murphy C."/>
            <person name="Pearson M."/>
            <person name="Poon T.W."/>
            <person name="Priest M."/>
            <person name="Roberts A."/>
            <person name="Saif S."/>
            <person name="Shea T."/>
            <person name="Sisk P."/>
            <person name="Sykes S."/>
            <person name="Wortman J."/>
            <person name="Nusbaum C."/>
            <person name="Birren B."/>
        </authorList>
    </citation>
    <scope>NUCLEOTIDE SEQUENCE [LARGE SCALE GENOMIC DNA]</scope>
    <source>
        <strain evidence="3 5">ATCC BAA-383</strain>
    </source>
</reference>
<dbReference type="OrthoDB" id="6382410at2"/>
<dbReference type="GO" id="GO:0016747">
    <property type="term" value="F:acyltransferase activity, transferring groups other than amino-acyl groups"/>
    <property type="evidence" value="ECO:0007669"/>
    <property type="project" value="InterPro"/>
</dbReference>
<dbReference type="EMBL" id="ASWB01000002">
    <property type="protein sequence ID" value="EOT71543.1"/>
    <property type="molecule type" value="Genomic_DNA"/>
</dbReference>
<organism evidence="2 4">
    <name type="scientific">Enterococcus moraviensis ATCC BAA-383</name>
    <dbReference type="NCBI Taxonomy" id="1158609"/>
    <lineage>
        <taxon>Bacteria</taxon>
        <taxon>Bacillati</taxon>
        <taxon>Bacillota</taxon>
        <taxon>Bacilli</taxon>
        <taxon>Lactobacillales</taxon>
        <taxon>Enterococcaceae</taxon>
        <taxon>Enterococcus</taxon>
    </lineage>
</organism>
<evidence type="ECO:0000313" key="5">
    <source>
        <dbReference type="Proteomes" id="UP000014157"/>
    </source>
</evidence>
<feature type="domain" description="N-acetyltransferase" evidence="1">
    <location>
        <begin position="1"/>
        <end position="171"/>
    </location>
</feature>
<dbReference type="HOGENOM" id="CLU_013985_13_3_9"/>
<dbReference type="Pfam" id="PF00583">
    <property type="entry name" value="Acetyltransf_1"/>
    <property type="match status" value="1"/>
</dbReference>
<comment type="caution">
    <text evidence="2">The sequence shown here is derived from an EMBL/GenBank/DDBJ whole genome shotgun (WGS) entry which is preliminary data.</text>
</comment>
<evidence type="ECO:0000259" key="1">
    <source>
        <dbReference type="PROSITE" id="PS51186"/>
    </source>
</evidence>
<dbReference type="RefSeq" id="WP_010765910.1">
    <property type="nucleotide sequence ID" value="NZ_ASWB01000002.1"/>
</dbReference>
<protein>
    <recommendedName>
        <fullName evidence="1">N-acetyltransferase domain-containing protein</fullName>
    </recommendedName>
</protein>
<evidence type="ECO:0000313" key="3">
    <source>
        <dbReference type="EMBL" id="EOT71543.1"/>
    </source>
</evidence>
<sequence>MELKQVTIEETKLALSLLKESAEWLKEIGSEQWSEILSGQDKHGLTNAIEKGEVYFFYNNTQLAGLVAAWEMPTEWDRLLWKEINEVQKVCYIHRVIIRPIYRGKSYGAELLTALKRKFSGEVLELRLDCLASNQKLIAFYQKNGFINVGSSKDLNGNEFELFSFEMQNQS</sequence>
<dbReference type="Gene3D" id="3.40.630.30">
    <property type="match status" value="1"/>
</dbReference>
<evidence type="ECO:0000313" key="4">
    <source>
        <dbReference type="Proteomes" id="UP000013781"/>
    </source>
</evidence>
<evidence type="ECO:0000313" key="2">
    <source>
        <dbReference type="EMBL" id="EOH96842.1"/>
    </source>
</evidence>
<dbReference type="Proteomes" id="UP000014157">
    <property type="component" value="Unassembled WGS sequence"/>
</dbReference>
<dbReference type="STRING" id="155617.RV09_GL001837"/>
<dbReference type="eggNOG" id="COG0454">
    <property type="taxonomic scope" value="Bacteria"/>
</dbReference>
<dbReference type="CDD" id="cd04301">
    <property type="entry name" value="NAT_SF"/>
    <property type="match status" value="1"/>
</dbReference>
<dbReference type="InterPro" id="IPR016181">
    <property type="entry name" value="Acyl_CoA_acyltransferase"/>
</dbReference>
<dbReference type="SUPFAM" id="SSF55729">
    <property type="entry name" value="Acyl-CoA N-acyltransferases (Nat)"/>
    <property type="match status" value="1"/>
</dbReference>